<dbReference type="KEGG" id="wna:KA717_09655"/>
<evidence type="ECO:0000256" key="1">
    <source>
        <dbReference type="SAM" id="Phobius"/>
    </source>
</evidence>
<sequence>MITSNMFKKLPKKKLWIFLFLPLLFVTISLIIRQQHGPYWLGLNSDPDYAYLFNSLNITQLKTPGHTDHPGTTVQVLGGIIIQITYLIQYWTNSDTSNIVESVLQNPEFYLLTINTILLILITTCLFLLGVIAFSLCQSIALSLLLQLTPFWWTVLSHSIRVSPEPLLFCLSQLFVMLLLFYLYSDVVRLPQFALAIGVVFGLGVATKFTFLPLGLVILLFPGLPQKGLAIFTAITTFFLATLPVLSQYPRIFSWILSIATHTGRHGKGNQGLVDFSTLPNTFVNLTTQDTLFFYVIGISALNFFIITFWFGWYKFKNLDSQNLPNIFANNKFYHLFACLLLIILAQLLITLKHPATYYLLPSMGLCSLLILLQVVLFEQLLTPIFKPIILRWIGLFAFGLYIFATTTNAYNQTLLMQKTYKSYMGEVQTINHLIQQKYSNCTHAIYYRSANKEYALKFGNDFAASQYSQNLQSVYPNGIFYNPWSRKYESFNKELDLNTLLNKKCVIIHGYPLNQDILEYKEYIQFKHNTKMKPIFEGHEQAVYLITGNHH</sequence>
<feature type="transmembrane region" description="Helical" evidence="1">
    <location>
        <begin position="166"/>
        <end position="184"/>
    </location>
</feature>
<reference evidence="2" key="1">
    <citation type="submission" date="2021-04" db="EMBL/GenBank/DDBJ databases">
        <title>Genome sequence of Woronichinia naegeliana from Washington state freshwater lake bloom.</title>
        <authorList>
            <person name="Dreher T.W."/>
        </authorList>
    </citation>
    <scope>NUCLEOTIDE SEQUENCE</scope>
    <source>
        <strain evidence="2">WA131</strain>
    </source>
</reference>
<keyword evidence="1" id="KW-0472">Membrane</keyword>
<dbReference type="AlphaFoldDB" id="A0A977KZU9"/>
<keyword evidence="1" id="KW-1133">Transmembrane helix</keyword>
<feature type="transmembrane region" description="Helical" evidence="1">
    <location>
        <begin position="292"/>
        <end position="313"/>
    </location>
</feature>
<proteinExistence type="predicted"/>
<dbReference type="Proteomes" id="UP001065613">
    <property type="component" value="Chromosome"/>
</dbReference>
<evidence type="ECO:0000313" key="2">
    <source>
        <dbReference type="EMBL" id="UXE62929.1"/>
    </source>
</evidence>
<accession>A0A977KZU9</accession>
<feature type="transmembrane region" description="Helical" evidence="1">
    <location>
        <begin position="359"/>
        <end position="378"/>
    </location>
</feature>
<feature type="transmembrane region" description="Helical" evidence="1">
    <location>
        <begin position="109"/>
        <end position="134"/>
    </location>
</feature>
<dbReference type="EMBL" id="CP073041">
    <property type="protein sequence ID" value="UXE62929.1"/>
    <property type="molecule type" value="Genomic_DNA"/>
</dbReference>
<protein>
    <submittedName>
        <fullName evidence="2">Uncharacterized protein</fullName>
    </submittedName>
</protein>
<gene>
    <name evidence="2" type="ORF">KA717_09655</name>
</gene>
<feature type="transmembrane region" description="Helical" evidence="1">
    <location>
        <begin position="333"/>
        <end position="352"/>
    </location>
</feature>
<name>A0A977KZU9_9CYAN</name>
<organism evidence="2">
    <name type="scientific">Woronichinia naegeliana WA131</name>
    <dbReference type="NCBI Taxonomy" id="2824559"/>
    <lineage>
        <taxon>Bacteria</taxon>
        <taxon>Bacillati</taxon>
        <taxon>Cyanobacteriota</taxon>
        <taxon>Cyanophyceae</taxon>
        <taxon>Synechococcales</taxon>
        <taxon>Coelosphaeriaceae</taxon>
        <taxon>Woronichinia</taxon>
    </lineage>
</organism>
<feature type="transmembrane region" description="Helical" evidence="1">
    <location>
        <begin position="193"/>
        <end position="222"/>
    </location>
</feature>
<keyword evidence="1" id="KW-0812">Transmembrane</keyword>
<feature type="transmembrane region" description="Helical" evidence="1">
    <location>
        <begin position="390"/>
        <end position="411"/>
    </location>
</feature>
<feature type="transmembrane region" description="Helical" evidence="1">
    <location>
        <begin position="228"/>
        <end position="246"/>
    </location>
</feature>